<feature type="transmembrane region" description="Helical" evidence="7">
    <location>
        <begin position="27"/>
        <end position="51"/>
    </location>
</feature>
<protein>
    <submittedName>
        <fullName evidence="9">MFS transporter</fullName>
    </submittedName>
</protein>
<keyword evidence="5 7" id="KW-1133">Transmembrane helix</keyword>
<dbReference type="Pfam" id="PF05977">
    <property type="entry name" value="MFS_3"/>
    <property type="match status" value="1"/>
</dbReference>
<accession>A0ABQ5Q255</accession>
<proteinExistence type="predicted"/>
<gene>
    <name evidence="9" type="ORF">GETHPA_00240</name>
</gene>
<feature type="transmembrane region" description="Helical" evidence="7">
    <location>
        <begin position="186"/>
        <end position="203"/>
    </location>
</feature>
<feature type="transmembrane region" description="Helical" evidence="7">
    <location>
        <begin position="386"/>
        <end position="406"/>
    </location>
</feature>
<evidence type="ECO:0000313" key="9">
    <source>
        <dbReference type="EMBL" id="GLH68491.1"/>
    </source>
</evidence>
<dbReference type="InterPro" id="IPR020846">
    <property type="entry name" value="MFS_dom"/>
</dbReference>
<dbReference type="PANTHER" id="PTHR23513">
    <property type="entry name" value="INTEGRAL MEMBRANE EFFLUX PROTEIN-RELATED"/>
    <property type="match status" value="1"/>
</dbReference>
<keyword evidence="2" id="KW-0813">Transport</keyword>
<feature type="domain" description="Major facilitator superfamily (MFS) profile" evidence="8">
    <location>
        <begin position="19"/>
        <end position="412"/>
    </location>
</feature>
<evidence type="ECO:0000256" key="1">
    <source>
        <dbReference type="ARBA" id="ARBA00004651"/>
    </source>
</evidence>
<evidence type="ECO:0000256" key="4">
    <source>
        <dbReference type="ARBA" id="ARBA00022692"/>
    </source>
</evidence>
<dbReference type="PROSITE" id="PS50850">
    <property type="entry name" value="MFS"/>
    <property type="match status" value="1"/>
</dbReference>
<dbReference type="RefSeq" id="WP_285721957.1">
    <property type="nucleotide sequence ID" value="NZ_BSDD01000001.1"/>
</dbReference>
<feature type="transmembrane region" description="Helical" evidence="7">
    <location>
        <begin position="358"/>
        <end position="380"/>
    </location>
</feature>
<feature type="transmembrane region" description="Helical" evidence="7">
    <location>
        <begin position="237"/>
        <end position="258"/>
    </location>
</feature>
<sequence length="430" mass="46589">MDPRDQSGEEVGWRYALRALKFRNYRLFFGGQSLSLIGTWMTRIAMSWLVYRLTGSAFLLGLTGFASQIPTFVLGPFAGVWVDRLDRHRVLVVTQVLSMLQSFALAALALPHHITVAEILWLSVFQGVVNAFDMPARQAFLHQMVERREDLPNAIALNSSMVNGSRLIGPSLAGLVIAGFGEGWCFLIDGASYMAVIASLLLMEVRVPQVRRAAESVGTELREGWRYVAGFPPVRNILLLLALVSFVGMPYTVLMPIFATRVLGGGAHTLGFLMGASGLGALASAAWLASRKSVRGLLRVIPTVAAIFGAGIIAFGFSRWLPLSLALLLFTGFGMMQQMAASNTILQTVTDEDKRGRVMSYYAMAFQGTMPFGSLIAGWAADRIGAPATLAIGGGLCLAGAAWFLSRMGEVRRALRPVYTRLGIIPPPSQ</sequence>
<dbReference type="SUPFAM" id="SSF103473">
    <property type="entry name" value="MFS general substrate transporter"/>
    <property type="match status" value="1"/>
</dbReference>
<evidence type="ECO:0000256" key="5">
    <source>
        <dbReference type="ARBA" id="ARBA00022989"/>
    </source>
</evidence>
<feature type="transmembrane region" description="Helical" evidence="7">
    <location>
        <begin position="270"/>
        <end position="289"/>
    </location>
</feature>
<dbReference type="PANTHER" id="PTHR23513:SF11">
    <property type="entry name" value="STAPHYLOFERRIN A TRANSPORTER"/>
    <property type="match status" value="1"/>
</dbReference>
<evidence type="ECO:0000256" key="7">
    <source>
        <dbReference type="SAM" id="Phobius"/>
    </source>
</evidence>
<keyword evidence="10" id="KW-1185">Reference proteome</keyword>
<dbReference type="EMBL" id="BSDD01000001">
    <property type="protein sequence ID" value="GLH68491.1"/>
    <property type="molecule type" value="Genomic_DNA"/>
</dbReference>
<reference evidence="9 10" key="1">
    <citation type="journal article" date="2023" name="Antonie Van Leeuwenhoek">
        <title>Mesoterricola silvestris gen. nov., sp. nov., Mesoterricola sediminis sp. nov., Geothrix oryzae sp. nov., Geothrix edaphica sp. nov., Geothrix rubra sp. nov., and Geothrix limicola sp. nov., six novel members of Acidobacteriota isolated from soils.</title>
        <authorList>
            <person name="Itoh H."/>
            <person name="Sugisawa Y."/>
            <person name="Mise K."/>
            <person name="Xu Z."/>
            <person name="Kuniyasu M."/>
            <person name="Ushijima N."/>
            <person name="Kawano K."/>
            <person name="Kobayashi E."/>
            <person name="Shiratori Y."/>
            <person name="Masuda Y."/>
            <person name="Senoo K."/>
        </authorList>
    </citation>
    <scope>NUCLEOTIDE SEQUENCE [LARGE SCALE GENOMIC DNA]</scope>
    <source>
        <strain evidence="9 10">Red803</strain>
    </source>
</reference>
<comment type="caution">
    <text evidence="9">The sequence shown here is derived from an EMBL/GenBank/DDBJ whole genome shotgun (WGS) entry which is preliminary data.</text>
</comment>
<evidence type="ECO:0000313" key="10">
    <source>
        <dbReference type="Proteomes" id="UP001165089"/>
    </source>
</evidence>
<feature type="transmembrane region" description="Helical" evidence="7">
    <location>
        <begin position="323"/>
        <end position="346"/>
    </location>
</feature>
<organism evidence="9 10">
    <name type="scientific">Geothrix rubra</name>
    <dbReference type="NCBI Taxonomy" id="2927977"/>
    <lineage>
        <taxon>Bacteria</taxon>
        <taxon>Pseudomonadati</taxon>
        <taxon>Acidobacteriota</taxon>
        <taxon>Holophagae</taxon>
        <taxon>Holophagales</taxon>
        <taxon>Holophagaceae</taxon>
        <taxon>Geothrix</taxon>
    </lineage>
</organism>
<evidence type="ECO:0000256" key="6">
    <source>
        <dbReference type="ARBA" id="ARBA00023136"/>
    </source>
</evidence>
<evidence type="ECO:0000259" key="8">
    <source>
        <dbReference type="PROSITE" id="PS50850"/>
    </source>
</evidence>
<keyword evidence="6 7" id="KW-0472">Membrane</keyword>
<comment type="subcellular location">
    <subcellularLocation>
        <location evidence="1">Cell membrane</location>
        <topology evidence="1">Multi-pass membrane protein</topology>
    </subcellularLocation>
</comment>
<keyword evidence="4 7" id="KW-0812">Transmembrane</keyword>
<feature type="transmembrane region" description="Helical" evidence="7">
    <location>
        <begin position="296"/>
        <end position="317"/>
    </location>
</feature>
<dbReference type="Gene3D" id="1.20.1250.20">
    <property type="entry name" value="MFS general substrate transporter like domains"/>
    <property type="match status" value="1"/>
</dbReference>
<name>A0ABQ5Q255_9BACT</name>
<evidence type="ECO:0000256" key="2">
    <source>
        <dbReference type="ARBA" id="ARBA00022448"/>
    </source>
</evidence>
<dbReference type="CDD" id="cd06173">
    <property type="entry name" value="MFS_MefA_like"/>
    <property type="match status" value="1"/>
</dbReference>
<feature type="transmembrane region" description="Helical" evidence="7">
    <location>
        <begin position="57"/>
        <end position="78"/>
    </location>
</feature>
<keyword evidence="3" id="KW-1003">Cell membrane</keyword>
<dbReference type="Proteomes" id="UP001165089">
    <property type="component" value="Unassembled WGS sequence"/>
</dbReference>
<dbReference type="InterPro" id="IPR010290">
    <property type="entry name" value="TM_effector"/>
</dbReference>
<dbReference type="InterPro" id="IPR036259">
    <property type="entry name" value="MFS_trans_sf"/>
</dbReference>
<evidence type="ECO:0000256" key="3">
    <source>
        <dbReference type="ARBA" id="ARBA00022475"/>
    </source>
</evidence>